<dbReference type="PANTHER" id="PTHR35867">
    <property type="entry name" value="PROTEIN RSEC"/>
    <property type="match status" value="1"/>
</dbReference>
<dbReference type="EMBL" id="AMSD01000002">
    <property type="protein sequence ID" value="EPE37316.1"/>
    <property type="molecule type" value="Genomic_DNA"/>
</dbReference>
<evidence type="ECO:0000313" key="2">
    <source>
        <dbReference type="EMBL" id="EPE37316.1"/>
    </source>
</evidence>
<dbReference type="InterPro" id="IPR026268">
    <property type="entry name" value="RseC"/>
</dbReference>
<dbReference type="STRING" id="28176.CF66_9044"/>
<dbReference type="PIRSF" id="PIRSF004923">
    <property type="entry name" value="RseC"/>
    <property type="match status" value="1"/>
</dbReference>
<keyword evidence="1" id="KW-1133">Transmembrane helix</keyword>
<keyword evidence="3" id="KW-1185">Reference proteome</keyword>
<name>S3DZH7_9GAMM</name>
<reference evidence="2 3" key="1">
    <citation type="journal article" date="2014" name="Environ. Microbiol.">
        <title>Genomic signatures of obligate host dependence in the luminous bacterial symbiont of a vertebrate.</title>
        <authorList>
            <person name="Hendry T.A."/>
            <person name="de Wet J.R."/>
            <person name="Dunlap P.V."/>
        </authorList>
    </citation>
    <scope>NUCLEOTIDE SEQUENCE [LARGE SCALE GENOMIC DNA]</scope>
    <source>
        <strain evidence="2 3">Akat1</strain>
    </source>
</reference>
<dbReference type="eggNOG" id="COG3086">
    <property type="taxonomic scope" value="Bacteria"/>
</dbReference>
<organism evidence="2 3">
    <name type="scientific">Candidatus Photodesmus katoptron Akat1</name>
    <dbReference type="NCBI Taxonomy" id="1236703"/>
    <lineage>
        <taxon>Bacteria</taxon>
        <taxon>Pseudomonadati</taxon>
        <taxon>Pseudomonadota</taxon>
        <taxon>Gammaproteobacteria</taxon>
        <taxon>Vibrionales</taxon>
        <taxon>Vibrionaceae</taxon>
        <taxon>Candidatus Photodesmus</taxon>
    </lineage>
</organism>
<keyword evidence="1" id="KW-0812">Transmembrane</keyword>
<comment type="caution">
    <text evidence="2">The sequence shown here is derived from an EMBL/GenBank/DDBJ whole genome shotgun (WGS) entry which is preliminary data.</text>
</comment>
<keyword evidence="1" id="KW-0472">Membrane</keyword>
<dbReference type="PANTHER" id="PTHR35867:SF1">
    <property type="entry name" value="PROTEIN RSEC"/>
    <property type="match status" value="1"/>
</dbReference>
<feature type="transmembrane region" description="Helical" evidence="1">
    <location>
        <begin position="115"/>
        <end position="133"/>
    </location>
</feature>
<gene>
    <name evidence="2" type="ORF">O1U_0616</name>
</gene>
<dbReference type="Pfam" id="PF04246">
    <property type="entry name" value="RseC_MucC"/>
    <property type="match status" value="1"/>
</dbReference>
<sequence>MAKALATVIEVELFDVNYNAKLRFQKKPNCFSCLSEKSCGFKVLSETIGNKYFYWTVVTSKPVKVGEIVEIAFPDRSLFQLEIIIYFLPILFLIVGSLTGEYLSPSILIKAEYASILFALFFFILGIGLAKYFSFLKEKTFQNQVILLRVLGKLII</sequence>
<accession>S3DZH7</accession>
<evidence type="ECO:0000313" key="3">
    <source>
        <dbReference type="Proteomes" id="UP000053688"/>
    </source>
</evidence>
<dbReference type="InterPro" id="IPR007359">
    <property type="entry name" value="SigmaE_reg_RseC_MucC"/>
</dbReference>
<proteinExistence type="predicted"/>
<protein>
    <submittedName>
        <fullName evidence="2">Positive regulator of sigma E, RseC/MucC</fullName>
    </submittedName>
</protein>
<feature type="transmembrane region" description="Helical" evidence="1">
    <location>
        <begin position="83"/>
        <end position="103"/>
    </location>
</feature>
<dbReference type="AlphaFoldDB" id="S3DZH7"/>
<dbReference type="Proteomes" id="UP000053688">
    <property type="component" value="Unassembled WGS sequence"/>
</dbReference>
<evidence type="ECO:0000256" key="1">
    <source>
        <dbReference type="SAM" id="Phobius"/>
    </source>
</evidence>
<dbReference type="RefSeq" id="WP_016503948.1">
    <property type="nucleotide sequence ID" value="NZ_AMSD01000002.1"/>
</dbReference>